<accession>A0A1Z4N6Z4</accession>
<sequence>MSRKLTQVKTYQPGDFDIGCVVFLVQDCLKVYPMKQLLNQVIIIQKYLIRLLLPLIAIALVSFLVVPSALATGAYQIPDLAADNSTWVVDEADAISRINEGKISSTLSDLAKKTGYETRIVTIRRLDYGETPESFAKALLEKWFPTKEAQANQTLLVIDTVTNGTAIITGDKVKSLLTDSIAESVASETVMAPLRDGNKYNQAFLDASDRLVAVLSGETDPGPPKIVENVQVEGTFKTAEETNKDKGNATAWVVGLLIAATVIPMATYYLYQVNQPSNNG</sequence>
<dbReference type="EMBL" id="AP018248">
    <property type="protein sequence ID" value="BAZ01432.1"/>
    <property type="molecule type" value="Genomic_DNA"/>
</dbReference>
<feature type="domain" description="TPM" evidence="2">
    <location>
        <begin position="88"/>
        <end position="213"/>
    </location>
</feature>
<dbReference type="NCBIfam" id="NF047379">
    <property type="entry name" value="photo_II_Psb32"/>
    <property type="match status" value="1"/>
</dbReference>
<dbReference type="Proteomes" id="UP000218785">
    <property type="component" value="Chromosome"/>
</dbReference>
<dbReference type="Gene3D" id="3.10.310.50">
    <property type="match status" value="1"/>
</dbReference>
<name>A0A1Z4N6Z4_9CYAN</name>
<dbReference type="InterPro" id="IPR007621">
    <property type="entry name" value="TPM_dom"/>
</dbReference>
<dbReference type="AlphaFoldDB" id="A0A1Z4N6Z4"/>
<organism evidence="3 4">
    <name type="scientific">Tolypothrix tenuis PCC 7101</name>
    <dbReference type="NCBI Taxonomy" id="231146"/>
    <lineage>
        <taxon>Bacteria</taxon>
        <taxon>Bacillati</taxon>
        <taxon>Cyanobacteriota</taxon>
        <taxon>Cyanophyceae</taxon>
        <taxon>Nostocales</taxon>
        <taxon>Tolypothrichaceae</taxon>
        <taxon>Tolypothrix</taxon>
    </lineage>
</organism>
<feature type="transmembrane region" description="Helical" evidence="1">
    <location>
        <begin position="47"/>
        <end position="70"/>
    </location>
</feature>
<dbReference type="KEGG" id="ttq:NIES37_54320"/>
<dbReference type="Pfam" id="PF04536">
    <property type="entry name" value="TPM_phosphatase"/>
    <property type="match status" value="1"/>
</dbReference>
<protein>
    <recommendedName>
        <fullName evidence="2">TPM domain-containing protein</fullName>
    </recommendedName>
</protein>
<dbReference type="PANTHER" id="PTHR30373:SF2">
    <property type="entry name" value="UPF0603 PROTEIN YGCG"/>
    <property type="match status" value="1"/>
</dbReference>
<evidence type="ECO:0000259" key="2">
    <source>
        <dbReference type="Pfam" id="PF04536"/>
    </source>
</evidence>
<proteinExistence type="predicted"/>
<keyword evidence="4" id="KW-1185">Reference proteome</keyword>
<gene>
    <name evidence="3" type="ORF">NIES37_54320</name>
</gene>
<evidence type="ECO:0000313" key="4">
    <source>
        <dbReference type="Proteomes" id="UP000218785"/>
    </source>
</evidence>
<keyword evidence="1" id="KW-0472">Membrane</keyword>
<reference evidence="3 4" key="1">
    <citation type="submission" date="2017-06" db="EMBL/GenBank/DDBJ databases">
        <title>Genome sequencing of cyanobaciteial culture collection at National Institute for Environmental Studies (NIES).</title>
        <authorList>
            <person name="Hirose Y."/>
            <person name="Shimura Y."/>
            <person name="Fujisawa T."/>
            <person name="Nakamura Y."/>
            <person name="Kawachi M."/>
        </authorList>
    </citation>
    <scope>NUCLEOTIDE SEQUENCE [LARGE SCALE GENOMIC DNA]</scope>
    <source>
        <strain evidence="3 4">NIES-37</strain>
    </source>
</reference>
<feature type="transmembrane region" description="Helical" evidence="1">
    <location>
        <begin position="251"/>
        <end position="271"/>
    </location>
</feature>
<evidence type="ECO:0000313" key="3">
    <source>
        <dbReference type="EMBL" id="BAZ01432.1"/>
    </source>
</evidence>
<keyword evidence="1" id="KW-1133">Transmembrane helix</keyword>
<dbReference type="PANTHER" id="PTHR30373">
    <property type="entry name" value="UPF0603 PROTEIN YGCG"/>
    <property type="match status" value="1"/>
</dbReference>
<keyword evidence="1" id="KW-0812">Transmembrane</keyword>
<evidence type="ECO:0000256" key="1">
    <source>
        <dbReference type="SAM" id="Phobius"/>
    </source>
</evidence>